<evidence type="ECO:0000256" key="3">
    <source>
        <dbReference type="ARBA" id="ARBA00022692"/>
    </source>
</evidence>
<dbReference type="GO" id="GO:0022857">
    <property type="term" value="F:transmembrane transporter activity"/>
    <property type="evidence" value="ECO:0007669"/>
    <property type="project" value="InterPro"/>
</dbReference>
<evidence type="ECO:0000256" key="2">
    <source>
        <dbReference type="ARBA" id="ARBA00022475"/>
    </source>
</evidence>
<dbReference type="OrthoDB" id="45037at2"/>
<dbReference type="EMBL" id="BFFO01000010">
    <property type="protein sequence ID" value="GBG97340.1"/>
    <property type="molecule type" value="Genomic_DNA"/>
</dbReference>
<feature type="transmembrane region" description="Helical" evidence="6">
    <location>
        <begin position="105"/>
        <end position="126"/>
    </location>
</feature>
<keyword evidence="2" id="KW-1003">Cell membrane</keyword>
<sequence>MSTNTKKILVPIIAVIAGFVLGAIVMLAFGFNPIYGYEDLFISALGTPRAIGETLQTAGPLILTALAFAISMKAGLFNIGMSGQALAGWVTSMWFALSFPDIPRLLMIPLVIIIGMIAGGLMGFIPGILRAMLGTSEVIVTIMLNYIILFFSTFMIHSMFQKSILNPTSSDQTMQVGSNASFRTEWLGALTDNSTLNIGIFIAIIVLIIVAVIFSKTSLGFEIKAVGLNPDASEYAGISSKSTIINSMIIAGAIAGIGGVVYGFGYFQNFVAQGTTLDIGFNGMAVALLGENNPVGILFAALLFSILQTGASGMNNIDQIPTQIVQIVSASIIFFIAIKFVIEYLLPKAREKKAKEVKQMKDKEVA</sequence>
<keyword evidence="4 6" id="KW-1133">Transmembrane helix</keyword>
<evidence type="ECO:0000256" key="4">
    <source>
        <dbReference type="ARBA" id="ARBA00022989"/>
    </source>
</evidence>
<feature type="transmembrane region" description="Helical" evidence="6">
    <location>
        <begin position="12"/>
        <end position="35"/>
    </location>
</feature>
<feature type="transmembrane region" description="Helical" evidence="6">
    <location>
        <begin position="244"/>
        <end position="264"/>
    </location>
</feature>
<comment type="subcellular location">
    <subcellularLocation>
        <location evidence="1">Cell membrane</location>
        <topology evidence="1">Multi-pass membrane protein</topology>
    </subcellularLocation>
</comment>
<evidence type="ECO:0000313" key="7">
    <source>
        <dbReference type="EMBL" id="GBG97340.1"/>
    </source>
</evidence>
<dbReference type="PANTHER" id="PTHR47089:SF1">
    <property type="entry name" value="GUANOSINE ABC TRANSPORTER PERMEASE PROTEIN NUPP"/>
    <property type="match status" value="1"/>
</dbReference>
<dbReference type="GO" id="GO:0005886">
    <property type="term" value="C:plasma membrane"/>
    <property type="evidence" value="ECO:0007669"/>
    <property type="project" value="UniProtKB-SubCell"/>
</dbReference>
<dbReference type="Proteomes" id="UP000245021">
    <property type="component" value="Unassembled WGS sequence"/>
</dbReference>
<proteinExistence type="predicted"/>
<evidence type="ECO:0000256" key="5">
    <source>
        <dbReference type="ARBA" id="ARBA00023136"/>
    </source>
</evidence>
<evidence type="ECO:0000313" key="8">
    <source>
        <dbReference type="Proteomes" id="UP000245021"/>
    </source>
</evidence>
<comment type="caution">
    <text evidence="7">The sequence shown here is derived from an EMBL/GenBank/DDBJ whole genome shotgun (WGS) entry which is preliminary data.</text>
</comment>
<feature type="transmembrane region" description="Helical" evidence="6">
    <location>
        <begin position="297"/>
        <end position="317"/>
    </location>
</feature>
<evidence type="ECO:0000256" key="6">
    <source>
        <dbReference type="SAM" id="Phobius"/>
    </source>
</evidence>
<evidence type="ECO:0000256" key="1">
    <source>
        <dbReference type="ARBA" id="ARBA00004651"/>
    </source>
</evidence>
<keyword evidence="3 6" id="KW-0812">Transmembrane</keyword>
<dbReference type="RefSeq" id="WP_109246298.1">
    <property type="nucleotide sequence ID" value="NZ_BFFO01000010.1"/>
</dbReference>
<gene>
    <name evidence="7" type="ORF">NtB2_01479</name>
</gene>
<keyword evidence="5 6" id="KW-0472">Membrane</keyword>
<organism evidence="7 8">
    <name type="scientific">Lactococcus termiticola</name>
    <dbReference type="NCBI Taxonomy" id="2169526"/>
    <lineage>
        <taxon>Bacteria</taxon>
        <taxon>Bacillati</taxon>
        <taxon>Bacillota</taxon>
        <taxon>Bacilli</taxon>
        <taxon>Lactobacillales</taxon>
        <taxon>Streptococcaceae</taxon>
        <taxon>Lactococcus</taxon>
    </lineage>
</organism>
<name>A0A2R5HKG4_9LACT</name>
<accession>A0A2R5HKG4</accession>
<dbReference type="InterPro" id="IPR001851">
    <property type="entry name" value="ABC_transp_permease"/>
</dbReference>
<keyword evidence="8" id="KW-1185">Reference proteome</keyword>
<dbReference type="CDD" id="cd06580">
    <property type="entry name" value="TM_PBP1_transp_TpRbsC_like"/>
    <property type="match status" value="1"/>
</dbReference>
<feature type="transmembrane region" description="Helical" evidence="6">
    <location>
        <begin position="79"/>
        <end position="99"/>
    </location>
</feature>
<protein>
    <submittedName>
        <fullName evidence="7">Branched-chain amino acid ABC transporter permease</fullName>
    </submittedName>
</protein>
<feature type="transmembrane region" description="Helical" evidence="6">
    <location>
        <begin position="323"/>
        <end position="346"/>
    </location>
</feature>
<dbReference type="AlphaFoldDB" id="A0A2R5HKG4"/>
<feature type="transmembrane region" description="Helical" evidence="6">
    <location>
        <begin position="138"/>
        <end position="160"/>
    </location>
</feature>
<dbReference type="PANTHER" id="PTHR47089">
    <property type="entry name" value="ABC TRANSPORTER, PERMEASE PROTEIN"/>
    <property type="match status" value="1"/>
</dbReference>
<feature type="transmembrane region" description="Helical" evidence="6">
    <location>
        <begin position="196"/>
        <end position="214"/>
    </location>
</feature>
<reference evidence="7 8" key="1">
    <citation type="journal article" date="2018" name="Genome Announc.">
        <title>Draft Genome Sequence of Lactococcus sp. Strain NtB2 (JCM 32569), Isolated from the Gut of the Higher Termite Nasutitermes takasagoensis.</title>
        <authorList>
            <person name="Noda S."/>
            <person name="Aihara C."/>
            <person name="Yuki M."/>
            <person name="Ohkuma M."/>
        </authorList>
    </citation>
    <scope>NUCLEOTIDE SEQUENCE [LARGE SCALE GENOMIC DNA]</scope>
    <source>
        <strain evidence="7 8">NtB2</strain>
    </source>
</reference>
<dbReference type="Pfam" id="PF02653">
    <property type="entry name" value="BPD_transp_2"/>
    <property type="match status" value="1"/>
</dbReference>